<evidence type="ECO:0000256" key="1">
    <source>
        <dbReference type="ARBA" id="ARBA00001966"/>
    </source>
</evidence>
<keyword evidence="12" id="KW-0411">Iron-sulfur</keyword>
<keyword evidence="7" id="KW-0227">DNA damage</keyword>
<dbReference type="InterPro" id="IPR010614">
    <property type="entry name" value="RAD3-like_helicase_DEAD"/>
</dbReference>
<dbReference type="InterPro" id="IPR014013">
    <property type="entry name" value="Helic_SF1/SF2_ATP-bd_DinG/Rad3"/>
</dbReference>
<dbReference type="GO" id="GO:0045951">
    <property type="term" value="P:positive regulation of mitotic recombination"/>
    <property type="evidence" value="ECO:0007669"/>
    <property type="project" value="TreeGrafter"/>
</dbReference>
<evidence type="ECO:0000259" key="19">
    <source>
        <dbReference type="PROSITE" id="PS51193"/>
    </source>
</evidence>
<keyword evidence="15" id="KW-0413">Isomerase</keyword>
<evidence type="ECO:0000313" key="21">
    <source>
        <dbReference type="Proteomes" id="UP000605846"/>
    </source>
</evidence>
<keyword evidence="14" id="KW-0234">DNA repair</keyword>
<dbReference type="Pfam" id="PF06777">
    <property type="entry name" value="HBB"/>
    <property type="match status" value="1"/>
</dbReference>
<organism evidence="20 21">
    <name type="scientific">Apophysomyces ossiformis</name>
    <dbReference type="NCBI Taxonomy" id="679940"/>
    <lineage>
        <taxon>Eukaryota</taxon>
        <taxon>Fungi</taxon>
        <taxon>Fungi incertae sedis</taxon>
        <taxon>Mucoromycota</taxon>
        <taxon>Mucoromycotina</taxon>
        <taxon>Mucoromycetes</taxon>
        <taxon>Mucorales</taxon>
        <taxon>Mucorineae</taxon>
        <taxon>Mucoraceae</taxon>
        <taxon>Apophysomyces</taxon>
    </lineage>
</organism>
<dbReference type="GO" id="GO:0005524">
    <property type="term" value="F:ATP binding"/>
    <property type="evidence" value="ECO:0007669"/>
    <property type="project" value="UniProtKB-KW"/>
</dbReference>
<dbReference type="Gene3D" id="3.40.50.300">
    <property type="entry name" value="P-loop containing nucleotide triphosphate hydrolases"/>
    <property type="match status" value="2"/>
</dbReference>
<dbReference type="NCBIfam" id="TIGR00604">
    <property type="entry name" value="rad3"/>
    <property type="match status" value="1"/>
</dbReference>
<keyword evidence="13" id="KW-0238">DNA-binding</keyword>
<evidence type="ECO:0000256" key="9">
    <source>
        <dbReference type="ARBA" id="ARBA00022806"/>
    </source>
</evidence>
<keyword evidence="21" id="KW-1185">Reference proteome</keyword>
<name>A0A8H7EUM7_9FUNG</name>
<dbReference type="SMART" id="SM00488">
    <property type="entry name" value="DEXDc2"/>
    <property type="match status" value="1"/>
</dbReference>
<keyword evidence="10" id="KW-0067">ATP-binding</keyword>
<dbReference type="GO" id="GO:0006366">
    <property type="term" value="P:transcription by RNA polymerase II"/>
    <property type="evidence" value="ECO:0007669"/>
    <property type="project" value="TreeGrafter"/>
</dbReference>
<dbReference type="InterPro" id="IPR001945">
    <property type="entry name" value="RAD3/XPD"/>
</dbReference>
<dbReference type="GO" id="GO:0046872">
    <property type="term" value="F:metal ion binding"/>
    <property type="evidence" value="ECO:0007669"/>
    <property type="project" value="UniProtKB-KW"/>
</dbReference>
<keyword evidence="11" id="KW-0408">Iron</keyword>
<evidence type="ECO:0000256" key="18">
    <source>
        <dbReference type="ARBA" id="ARBA00048954"/>
    </source>
</evidence>
<protein>
    <recommendedName>
        <fullName evidence="17">DNA 5'-3' helicase</fullName>
        <ecNumber evidence="17">5.6.2.3</ecNumber>
    </recommendedName>
</protein>
<comment type="similarity">
    <text evidence="3">Belongs to the helicase family. RAD3/XPD subfamily.</text>
</comment>
<feature type="domain" description="Helicase ATP-binding" evidence="19">
    <location>
        <begin position="7"/>
        <end position="294"/>
    </location>
</feature>
<evidence type="ECO:0000256" key="2">
    <source>
        <dbReference type="ARBA" id="ARBA00004123"/>
    </source>
</evidence>
<comment type="cofactor">
    <cofactor evidence="1">
        <name>[4Fe-4S] cluster</name>
        <dbReference type="ChEBI" id="CHEBI:49883"/>
    </cofactor>
</comment>
<dbReference type="GO" id="GO:0051539">
    <property type="term" value="F:4 iron, 4 sulfur cluster binding"/>
    <property type="evidence" value="ECO:0007669"/>
    <property type="project" value="UniProtKB-KW"/>
</dbReference>
<evidence type="ECO:0000256" key="10">
    <source>
        <dbReference type="ARBA" id="ARBA00022840"/>
    </source>
</evidence>
<dbReference type="GO" id="GO:0003684">
    <property type="term" value="F:damaged DNA binding"/>
    <property type="evidence" value="ECO:0007669"/>
    <property type="project" value="TreeGrafter"/>
</dbReference>
<evidence type="ECO:0000256" key="4">
    <source>
        <dbReference type="ARBA" id="ARBA00022485"/>
    </source>
</evidence>
<dbReference type="Pfam" id="PF13307">
    <property type="entry name" value="Helicase_C_2"/>
    <property type="match status" value="1"/>
</dbReference>
<dbReference type="AlphaFoldDB" id="A0A8H7EUM7"/>
<evidence type="ECO:0000256" key="3">
    <source>
        <dbReference type="ARBA" id="ARBA00009146"/>
    </source>
</evidence>
<evidence type="ECO:0000313" key="20">
    <source>
        <dbReference type="EMBL" id="KAF7728407.1"/>
    </source>
</evidence>
<dbReference type="Pfam" id="PF06733">
    <property type="entry name" value="DEAD_2"/>
    <property type="match status" value="1"/>
</dbReference>
<dbReference type="SUPFAM" id="SSF52540">
    <property type="entry name" value="P-loop containing nucleoside triphosphate hydrolases"/>
    <property type="match status" value="1"/>
</dbReference>
<evidence type="ECO:0000256" key="8">
    <source>
        <dbReference type="ARBA" id="ARBA00022801"/>
    </source>
</evidence>
<proteinExistence type="inferred from homology"/>
<dbReference type="InterPro" id="IPR013020">
    <property type="entry name" value="Rad3/Chl1-like"/>
</dbReference>
<accession>A0A8H7EUM7</accession>
<dbReference type="GO" id="GO:0043139">
    <property type="term" value="F:5'-3' DNA helicase activity"/>
    <property type="evidence" value="ECO:0007669"/>
    <property type="project" value="UniProtKB-EC"/>
</dbReference>
<comment type="caution">
    <text evidence="20">The sequence shown here is derived from an EMBL/GenBank/DDBJ whole genome shotgun (WGS) entry which is preliminary data.</text>
</comment>
<dbReference type="EMBL" id="JABAYA010000038">
    <property type="protein sequence ID" value="KAF7728407.1"/>
    <property type="molecule type" value="Genomic_DNA"/>
</dbReference>
<comment type="subcellular location">
    <subcellularLocation>
        <location evidence="2">Nucleus</location>
    </subcellularLocation>
</comment>
<dbReference type="GO" id="GO:0016818">
    <property type="term" value="F:hydrolase activity, acting on acid anhydrides, in phosphorus-containing anhydrides"/>
    <property type="evidence" value="ECO:0007669"/>
    <property type="project" value="InterPro"/>
</dbReference>
<reference evidence="20" key="1">
    <citation type="submission" date="2020-01" db="EMBL/GenBank/DDBJ databases">
        <title>Genome Sequencing of Three Apophysomyces-Like Fungal Strains Confirms a Novel Fungal Genus in the Mucoromycota with divergent Burkholderia-like Endosymbiotic Bacteria.</title>
        <authorList>
            <person name="Stajich J.E."/>
            <person name="Macias A.M."/>
            <person name="Carter-House D."/>
            <person name="Lovett B."/>
            <person name="Kasson L.R."/>
            <person name="Berry K."/>
            <person name="Grigoriev I."/>
            <person name="Chang Y."/>
            <person name="Spatafora J."/>
            <person name="Kasson M.T."/>
        </authorList>
    </citation>
    <scope>NUCLEOTIDE SEQUENCE</scope>
    <source>
        <strain evidence="20">NRRL A-21654</strain>
    </source>
</reference>
<dbReference type="PANTHER" id="PTHR11472:SF1">
    <property type="entry name" value="GENERAL TRANSCRIPTION AND DNA REPAIR FACTOR IIH HELICASE SUBUNIT XPD"/>
    <property type="match status" value="1"/>
</dbReference>
<evidence type="ECO:0000256" key="14">
    <source>
        <dbReference type="ARBA" id="ARBA00023204"/>
    </source>
</evidence>
<evidence type="ECO:0000256" key="6">
    <source>
        <dbReference type="ARBA" id="ARBA00022741"/>
    </source>
</evidence>
<keyword evidence="4" id="KW-0004">4Fe-4S</keyword>
<dbReference type="EC" id="5.6.2.3" evidence="17"/>
<evidence type="ECO:0000256" key="17">
    <source>
        <dbReference type="ARBA" id="ARBA00044969"/>
    </source>
</evidence>
<dbReference type="InterPro" id="IPR027417">
    <property type="entry name" value="P-loop_NTPase"/>
</dbReference>
<sequence>MIFNIDDLVVHFPYDKIYPEQYQYMCDLKRALDAQGHCVLEMPSGTGKTVSLLSLIVAYQMQHTEQHRKLVYCSRTVPEIEKALAELKQLMDYRRKEGLEDDFFGLGLTSRKNLCLHPVVSKEKKGKVVDSKCRNMTASWVRAKAGKRKGEENAMEVDTDIELCNFYEQLEATNSPNPIPSGVYTLDDVKNFCKGMQFCPYYLVRRAIPFANVVIYSYHYMLDPKVAELVSKELSKDCIVVFDEAHNIDNVCIESLSIDLTRPTLDASTRSIAVLSEKIEEIKQTDAEKLKTEYSKLVEGLRDASAARDEDMFMSSPVLPDDLLKEAVPGNIRRAEHFVAFLRRFIEYLKTRLRVMHVVAETPLSFLQHLKDVTYIERKPLRFCAERLTSLVRTLELTDLEHFSSLQRVAAFATLVATYEKGFLLILEPFETETATIPNPVMHFTCLDASIAIKPVFDRFSSVIITSGTLSPLDMYPKMLKFQAVVQESYSMTLTRNCFLPMVITRGSDQVAVSSKFEVRNDPAVVRNFGQIMVEFSKIVPDGVVCFFPSYLYMEQIVSMWNDMGILNEAWKHKLIFVETPDAAETSLALANYRKACDNGRGAILLSVARGKVSEGIDFDHNYGRAVIMFGIPYQYTESRILKARLEYLRDNFHIRENDFLTFDAMRHAAQCVGRVLRGKTDYGLMIFADKRFARADKRAKLPKWINQYVTDASTNLSTDMALVIAKKFLRTMAQPFETNQTGVSLWSLKDIEARKQKKLSAS</sequence>
<evidence type="ECO:0000256" key="7">
    <source>
        <dbReference type="ARBA" id="ARBA00022763"/>
    </source>
</evidence>
<dbReference type="InterPro" id="IPR045028">
    <property type="entry name" value="DinG/Rad3-like"/>
</dbReference>
<keyword evidence="16" id="KW-0539">Nucleus</keyword>
<dbReference type="InterPro" id="IPR010643">
    <property type="entry name" value="HBB"/>
</dbReference>
<keyword evidence="6" id="KW-0547">Nucleotide-binding</keyword>
<evidence type="ECO:0000256" key="16">
    <source>
        <dbReference type="ARBA" id="ARBA00023242"/>
    </source>
</evidence>
<dbReference type="FunFam" id="3.40.50.300:FF:000128">
    <property type="entry name" value="Putative DNA repair helicase RAD3"/>
    <property type="match status" value="1"/>
</dbReference>
<dbReference type="InterPro" id="IPR006554">
    <property type="entry name" value="Helicase-like_DEXD_c2"/>
</dbReference>
<gene>
    <name evidence="20" type="primary">RAD15</name>
    <name evidence="20" type="ORF">EC973_006215</name>
</gene>
<dbReference type="GO" id="GO:0006289">
    <property type="term" value="P:nucleotide-excision repair"/>
    <property type="evidence" value="ECO:0007669"/>
    <property type="project" value="InterPro"/>
</dbReference>
<evidence type="ECO:0000256" key="11">
    <source>
        <dbReference type="ARBA" id="ARBA00023004"/>
    </source>
</evidence>
<dbReference type="InterPro" id="IPR006555">
    <property type="entry name" value="ATP-dep_Helicase_C"/>
</dbReference>
<evidence type="ECO:0000256" key="15">
    <source>
        <dbReference type="ARBA" id="ARBA00023235"/>
    </source>
</evidence>
<dbReference type="FunFam" id="3.40.50.300:FF:000135">
    <property type="entry name" value="DNA repair helicase RAD3, putative"/>
    <property type="match status" value="1"/>
</dbReference>
<keyword evidence="9" id="KW-0347">Helicase</keyword>
<dbReference type="PROSITE" id="PS51193">
    <property type="entry name" value="HELICASE_ATP_BIND_2"/>
    <property type="match status" value="1"/>
</dbReference>
<dbReference type="CDD" id="cd18788">
    <property type="entry name" value="SF2_C_XPD"/>
    <property type="match status" value="1"/>
</dbReference>
<evidence type="ECO:0000256" key="12">
    <source>
        <dbReference type="ARBA" id="ARBA00023014"/>
    </source>
</evidence>
<dbReference type="OrthoDB" id="272481at2759"/>
<dbReference type="GO" id="GO:0000112">
    <property type="term" value="C:nucleotide-excision repair factor 3 complex"/>
    <property type="evidence" value="ECO:0007669"/>
    <property type="project" value="UniProtKB-ARBA"/>
</dbReference>
<dbReference type="Proteomes" id="UP000605846">
    <property type="component" value="Unassembled WGS sequence"/>
</dbReference>
<keyword evidence="5" id="KW-0479">Metal-binding</keyword>
<dbReference type="FunFam" id="3.40.50.300:FF:000381">
    <property type="entry name" value="TFIIH basal transcription factor complex helicase subunit"/>
    <property type="match status" value="1"/>
</dbReference>
<evidence type="ECO:0000256" key="5">
    <source>
        <dbReference type="ARBA" id="ARBA00022723"/>
    </source>
</evidence>
<evidence type="ECO:0000256" key="13">
    <source>
        <dbReference type="ARBA" id="ARBA00023125"/>
    </source>
</evidence>
<dbReference type="PRINTS" id="PR00852">
    <property type="entry name" value="XRODRMPGMNTD"/>
</dbReference>
<comment type="catalytic activity">
    <reaction evidence="18">
        <text>ATP + H2O = ADP + phosphate + H(+)</text>
        <dbReference type="Rhea" id="RHEA:13065"/>
        <dbReference type="ChEBI" id="CHEBI:15377"/>
        <dbReference type="ChEBI" id="CHEBI:15378"/>
        <dbReference type="ChEBI" id="CHEBI:30616"/>
        <dbReference type="ChEBI" id="CHEBI:43474"/>
        <dbReference type="ChEBI" id="CHEBI:456216"/>
        <dbReference type="EC" id="5.6.2.3"/>
    </reaction>
</comment>
<keyword evidence="8" id="KW-0378">Hydrolase</keyword>
<dbReference type="PANTHER" id="PTHR11472">
    <property type="entry name" value="DNA REPAIR DEAD HELICASE RAD3/XP-D SUBFAMILY MEMBER"/>
    <property type="match status" value="1"/>
</dbReference>
<dbReference type="SMART" id="SM00491">
    <property type="entry name" value="HELICc2"/>
    <property type="match status" value="1"/>
</dbReference>